<evidence type="ECO:0000313" key="1">
    <source>
        <dbReference type="EMBL" id="MPN11966.1"/>
    </source>
</evidence>
<accession>A0A645FEE4</accession>
<comment type="caution">
    <text evidence="1">The sequence shown here is derived from an EMBL/GenBank/DDBJ whole genome shotgun (WGS) entry which is preliminary data.</text>
</comment>
<dbReference type="EMBL" id="VSSQ01058237">
    <property type="protein sequence ID" value="MPN11966.1"/>
    <property type="molecule type" value="Genomic_DNA"/>
</dbReference>
<name>A0A645FEE4_9ZZZZ</name>
<dbReference type="AlphaFoldDB" id="A0A645FEE4"/>
<organism evidence="1">
    <name type="scientific">bioreactor metagenome</name>
    <dbReference type="NCBI Taxonomy" id="1076179"/>
    <lineage>
        <taxon>unclassified sequences</taxon>
        <taxon>metagenomes</taxon>
        <taxon>ecological metagenomes</taxon>
    </lineage>
</organism>
<gene>
    <name evidence="1" type="ORF">SDC9_159275</name>
</gene>
<proteinExistence type="predicted"/>
<reference evidence="1" key="1">
    <citation type="submission" date="2019-08" db="EMBL/GenBank/DDBJ databases">
        <authorList>
            <person name="Kucharzyk K."/>
            <person name="Murdoch R.W."/>
            <person name="Higgins S."/>
            <person name="Loffler F."/>
        </authorList>
    </citation>
    <scope>NUCLEOTIDE SEQUENCE</scope>
</reference>
<sequence>MEMPGAVTASGQERIVIVPVALAAKPVRVTPVAREAPSLAQCGSLQILDFGYSEGVGIIVENAGKYRCPQVWKLRLPQTAAIVWHWPIRSGRFNQWLPARKKI</sequence>
<protein>
    <submittedName>
        <fullName evidence="1">Uncharacterized protein</fullName>
    </submittedName>
</protein>